<keyword evidence="1" id="KW-0175">Coiled coil</keyword>
<feature type="region of interest" description="Disordered" evidence="2">
    <location>
        <begin position="131"/>
        <end position="189"/>
    </location>
</feature>
<dbReference type="SUPFAM" id="SSF54001">
    <property type="entry name" value="Cysteine proteinases"/>
    <property type="match status" value="1"/>
</dbReference>
<feature type="compositionally biased region" description="Basic and acidic residues" evidence="2">
    <location>
        <begin position="177"/>
        <end position="189"/>
    </location>
</feature>
<protein>
    <recommendedName>
        <fullName evidence="5">Ubiquitin-like protease family profile domain-containing protein</fullName>
    </recommendedName>
</protein>
<feature type="coiled-coil region" evidence="1">
    <location>
        <begin position="395"/>
        <end position="436"/>
    </location>
</feature>
<evidence type="ECO:0000313" key="4">
    <source>
        <dbReference type="Proteomes" id="UP000285084"/>
    </source>
</evidence>
<dbReference type="VEuPathDB" id="FungiDB:HZS61_005274"/>
<dbReference type="EMBL" id="MRCX01000258">
    <property type="protein sequence ID" value="RKK66889.1"/>
    <property type="molecule type" value="Genomic_DNA"/>
</dbReference>
<evidence type="ECO:0000313" key="3">
    <source>
        <dbReference type="EMBL" id="RKK66889.1"/>
    </source>
</evidence>
<evidence type="ECO:0008006" key="5">
    <source>
        <dbReference type="Google" id="ProtNLM"/>
    </source>
</evidence>
<reference evidence="3 4" key="1">
    <citation type="journal article" date="2018" name="Sci. Rep.">
        <title>Characterisation of pathogen-specific regions and novel effector candidates in Fusarium oxysporum f. sp. cepae.</title>
        <authorList>
            <person name="Armitage A.D."/>
            <person name="Taylor A."/>
            <person name="Sobczyk M.K."/>
            <person name="Baxter L."/>
            <person name="Greenfield B.P."/>
            <person name="Bates H.J."/>
            <person name="Wilson F."/>
            <person name="Jackson A.C."/>
            <person name="Ott S."/>
            <person name="Harrison R.J."/>
            <person name="Clarkson J.P."/>
        </authorList>
    </citation>
    <scope>NUCLEOTIDE SEQUENCE [LARGE SCALE GENOMIC DNA]</scope>
    <source>
        <strain evidence="3 4">Fo_A13</strain>
    </source>
</reference>
<dbReference type="VEuPathDB" id="FungiDB:FOMG_19676"/>
<dbReference type="VEuPathDB" id="FungiDB:FOZG_17232"/>
<organism evidence="3 4">
    <name type="scientific">Fusarium oxysporum</name>
    <name type="common">Fusarium vascular wilt</name>
    <dbReference type="NCBI Taxonomy" id="5507"/>
    <lineage>
        <taxon>Eukaryota</taxon>
        <taxon>Fungi</taxon>
        <taxon>Dikarya</taxon>
        <taxon>Ascomycota</taxon>
        <taxon>Pezizomycotina</taxon>
        <taxon>Sordariomycetes</taxon>
        <taxon>Hypocreomycetidae</taxon>
        <taxon>Hypocreales</taxon>
        <taxon>Nectriaceae</taxon>
        <taxon>Fusarium</taxon>
        <taxon>Fusarium oxysporum species complex</taxon>
    </lineage>
</organism>
<feature type="coiled-coil region" evidence="1">
    <location>
        <begin position="287"/>
        <end position="345"/>
    </location>
</feature>
<dbReference type="Proteomes" id="UP000285084">
    <property type="component" value="Unassembled WGS sequence"/>
</dbReference>
<proteinExistence type="predicted"/>
<feature type="region of interest" description="Disordered" evidence="2">
    <location>
        <begin position="1"/>
        <end position="63"/>
    </location>
</feature>
<dbReference type="AlphaFoldDB" id="A0A420MFU8"/>
<dbReference type="InterPro" id="IPR038765">
    <property type="entry name" value="Papain-like_cys_pep_sf"/>
</dbReference>
<sequence>MSAMTRGQKRQATAESRGSGSDGGVWGDEVGNSGCHEKRKKRRRPAIDEQQPGWWPPNYAPKNPRCTRILGGMRSLIRTYQEAGRDPDDMWKEDGEDGCMVEAIRELGQGRVTQRVFKRVKLPFVTVEKPTKRAVGTEKRKLKREGGSAVENNTHDESTDDLANPHSPSCQGDGDESASRDNHSMLEPECPQQKDDFNCGIFVLAFLLSLLNGESIPSQVNAKELRIFLAARIEATAPTEPAKPIQELVFPDHHTSLREIHSVTRGASLPAGPSPPQCLLTESKRFFESLRREEDGLIKEKKRLEERGAKLSSMKDDLNFYQQKLQRSEKIAQDLREQIKNSETTEALHKDIQDWITKFPRGNDFQNKWLNEMKSSTKSTNDSMMAESKLLPEKLRIAEAEYDESHKKIQQLGEQIQSHTKDLEAISNSIEKTKQALAYIKQECAQIAEHNVENR</sequence>
<accession>A0A420MFU8</accession>
<feature type="compositionally biased region" description="Polar residues" evidence="2">
    <location>
        <begin position="10"/>
        <end position="19"/>
    </location>
</feature>
<evidence type="ECO:0000256" key="2">
    <source>
        <dbReference type="SAM" id="MobiDB-lite"/>
    </source>
</evidence>
<evidence type="ECO:0000256" key="1">
    <source>
        <dbReference type="SAM" id="Coils"/>
    </source>
</evidence>
<dbReference type="Gene3D" id="3.40.395.10">
    <property type="entry name" value="Adenoviral Proteinase, Chain A"/>
    <property type="match status" value="1"/>
</dbReference>
<dbReference type="VEuPathDB" id="FungiDB:FOXG_01392"/>
<comment type="caution">
    <text evidence="3">The sequence shown here is derived from an EMBL/GenBank/DDBJ whole genome shotgun (WGS) entry which is preliminary data.</text>
</comment>
<name>A0A420MFU8_FUSOX</name>
<gene>
    <name evidence="3" type="ORF">BFJ69_g15003</name>
</gene>